<dbReference type="Proteomes" id="UP000758155">
    <property type="component" value="Unassembled WGS sequence"/>
</dbReference>
<dbReference type="AlphaFoldDB" id="A0A9P4WGR2"/>
<dbReference type="EMBL" id="SWKV01000116">
    <property type="protein sequence ID" value="KAF3031955.1"/>
    <property type="molecule type" value="Genomic_DNA"/>
</dbReference>
<gene>
    <name evidence="1" type="ORF">E8E12_002202</name>
</gene>
<reference evidence="1" key="1">
    <citation type="submission" date="2019-04" db="EMBL/GenBank/DDBJ databases">
        <title>Sequencing of skin fungus with MAO and IRED activity.</title>
        <authorList>
            <person name="Marsaioli A.J."/>
            <person name="Bonatto J.M.C."/>
            <person name="Reis Junior O."/>
        </authorList>
    </citation>
    <scope>NUCLEOTIDE SEQUENCE</scope>
    <source>
        <strain evidence="1">28M1</strain>
    </source>
</reference>
<organism evidence="1 2">
    <name type="scientific">Didymella heteroderae</name>
    <dbReference type="NCBI Taxonomy" id="1769908"/>
    <lineage>
        <taxon>Eukaryota</taxon>
        <taxon>Fungi</taxon>
        <taxon>Dikarya</taxon>
        <taxon>Ascomycota</taxon>
        <taxon>Pezizomycotina</taxon>
        <taxon>Dothideomycetes</taxon>
        <taxon>Pleosporomycetidae</taxon>
        <taxon>Pleosporales</taxon>
        <taxon>Pleosporineae</taxon>
        <taxon>Didymellaceae</taxon>
        <taxon>Didymella</taxon>
    </lineage>
</organism>
<keyword evidence="2" id="KW-1185">Reference proteome</keyword>
<protein>
    <submittedName>
        <fullName evidence="1">Uncharacterized protein</fullName>
    </submittedName>
</protein>
<comment type="caution">
    <text evidence="1">The sequence shown here is derived from an EMBL/GenBank/DDBJ whole genome shotgun (WGS) entry which is preliminary data.</text>
</comment>
<evidence type="ECO:0000313" key="1">
    <source>
        <dbReference type="EMBL" id="KAF3031955.1"/>
    </source>
</evidence>
<evidence type="ECO:0000313" key="2">
    <source>
        <dbReference type="Proteomes" id="UP000758155"/>
    </source>
</evidence>
<name>A0A9P4WGR2_9PLEO</name>
<sequence>MEQSRRTVSWTAPSRIVTDSEATRKACWSRLERTTHVLESPSMCMDADTLNATVQIRYRLVLMHGSKLSSQAWAPEGNLKHKALRDLKLEIPVITHYRKFILRLRAANFRSEEVVGTAGECEFEFRYAKGNVDIVIRFLASRQMQTQPSVVLSVFIEIEPRERIDEEDDVNASKSPKIEW</sequence>
<accession>A0A9P4WGR2</accession>
<proteinExistence type="predicted"/>